<reference evidence="8" key="1">
    <citation type="submission" date="2020-04" db="EMBL/GenBank/DDBJ databases">
        <title>Deep metagenomics examines the oral microbiome during advanced dental caries in children, revealing novel taxa and co-occurrences with host molecules.</title>
        <authorList>
            <person name="Baker J.L."/>
            <person name="Morton J.T."/>
            <person name="Dinis M."/>
            <person name="Alvarez R."/>
            <person name="Tran N.C."/>
            <person name="Knight R."/>
            <person name="Edlund A."/>
        </authorList>
    </citation>
    <scope>NUCLEOTIDE SEQUENCE</scope>
    <source>
        <strain evidence="8">JCVI_23_bin.11</strain>
    </source>
</reference>
<comment type="pathway">
    <text evidence="7">Protein modification; lipoprotein biosynthesis (diacylglyceryl transfer).</text>
</comment>
<feature type="binding site" evidence="7">
    <location>
        <position position="134"/>
    </location>
    <ligand>
        <name>a 1,2-diacyl-sn-glycero-3-phospho-(1'-sn-glycerol)</name>
        <dbReference type="ChEBI" id="CHEBI:64716"/>
    </ligand>
</feature>
<evidence type="ECO:0000256" key="4">
    <source>
        <dbReference type="ARBA" id="ARBA00022692"/>
    </source>
</evidence>
<feature type="transmembrane region" description="Helical" evidence="7">
    <location>
        <begin position="91"/>
        <end position="108"/>
    </location>
</feature>
<evidence type="ECO:0000256" key="5">
    <source>
        <dbReference type="ARBA" id="ARBA00022989"/>
    </source>
</evidence>
<dbReference type="GO" id="GO:0008961">
    <property type="term" value="F:phosphatidylglycerol-prolipoprotein diacylglyceryl transferase activity"/>
    <property type="evidence" value="ECO:0007669"/>
    <property type="project" value="UniProtKB-UniRule"/>
</dbReference>
<dbReference type="EC" id="2.5.1.145" evidence="7"/>
<keyword evidence="3 7" id="KW-0808">Transferase</keyword>
<protein>
    <recommendedName>
        <fullName evidence="7">Phosphatidylglycerol--prolipoprotein diacylglyceryl transferase</fullName>
        <ecNumber evidence="7">2.5.1.145</ecNumber>
    </recommendedName>
</protein>
<comment type="subcellular location">
    <subcellularLocation>
        <location evidence="7">Cell membrane</location>
        <topology evidence="7">Multi-pass membrane protein</topology>
    </subcellularLocation>
</comment>
<keyword evidence="6 7" id="KW-0472">Membrane</keyword>
<keyword evidence="8" id="KW-0328">Glycosyltransferase</keyword>
<evidence type="ECO:0000313" key="8">
    <source>
        <dbReference type="EMBL" id="MBF1307599.1"/>
    </source>
</evidence>
<proteinExistence type="inferred from homology"/>
<dbReference type="RefSeq" id="WP_278478507.1">
    <property type="nucleotide sequence ID" value="NZ_CAUUFC010000024.1"/>
</dbReference>
<dbReference type="AlphaFoldDB" id="A0A930H5Q8"/>
<evidence type="ECO:0000256" key="3">
    <source>
        <dbReference type="ARBA" id="ARBA00022679"/>
    </source>
</evidence>
<feature type="transmembrane region" description="Helical" evidence="7">
    <location>
        <begin position="223"/>
        <end position="241"/>
    </location>
</feature>
<dbReference type="GO" id="GO:0042158">
    <property type="term" value="P:lipoprotein biosynthetic process"/>
    <property type="evidence" value="ECO:0007669"/>
    <property type="project" value="UniProtKB-UniRule"/>
</dbReference>
<evidence type="ECO:0000256" key="1">
    <source>
        <dbReference type="ARBA" id="ARBA00007150"/>
    </source>
</evidence>
<feature type="transmembrane region" description="Helical" evidence="7">
    <location>
        <begin position="12"/>
        <end position="34"/>
    </location>
</feature>
<keyword evidence="4 7" id="KW-0812">Transmembrane</keyword>
<evidence type="ECO:0000256" key="2">
    <source>
        <dbReference type="ARBA" id="ARBA00022475"/>
    </source>
</evidence>
<evidence type="ECO:0000256" key="6">
    <source>
        <dbReference type="ARBA" id="ARBA00023136"/>
    </source>
</evidence>
<sequence>MEVKIDRVAFSIFGIDIMWYAIIICFGIMVGLFVATKNSKLRNIEEDEISNLLLFALPISVIGARIYYVIFEWENYKGNFLSMINIREGGLAIYGAVIAAVVVVYFFSKYKKIDFRDLADVCAPGLILGQAIGRWGNFINQEAHGTETTLPWAVIIDGKKYHPTFLYESIGNFLIFIFLMIYMRKYQKKKGEIILLYAILYGIVRFFVEGLRTDSLMFLGFRVSQVLSLVGVIVGTILFFLNRKYGKDINN</sequence>
<comment type="catalytic activity">
    <reaction evidence="7">
        <text>L-cysteinyl-[prolipoprotein] + a 1,2-diacyl-sn-glycero-3-phospho-(1'-sn-glycerol) = an S-1,2-diacyl-sn-glyceryl-L-cysteinyl-[prolipoprotein] + sn-glycerol 1-phosphate + H(+)</text>
        <dbReference type="Rhea" id="RHEA:56712"/>
        <dbReference type="Rhea" id="RHEA-COMP:14679"/>
        <dbReference type="Rhea" id="RHEA-COMP:14680"/>
        <dbReference type="ChEBI" id="CHEBI:15378"/>
        <dbReference type="ChEBI" id="CHEBI:29950"/>
        <dbReference type="ChEBI" id="CHEBI:57685"/>
        <dbReference type="ChEBI" id="CHEBI:64716"/>
        <dbReference type="ChEBI" id="CHEBI:140658"/>
        <dbReference type="EC" id="2.5.1.145"/>
    </reaction>
</comment>
<keyword evidence="5 7" id="KW-1133">Transmembrane helix</keyword>
<dbReference type="GO" id="GO:0005886">
    <property type="term" value="C:plasma membrane"/>
    <property type="evidence" value="ECO:0007669"/>
    <property type="project" value="UniProtKB-SubCell"/>
</dbReference>
<dbReference type="HAMAP" id="MF_01147">
    <property type="entry name" value="Lgt"/>
    <property type="match status" value="1"/>
</dbReference>
<dbReference type="PROSITE" id="PS01311">
    <property type="entry name" value="LGT"/>
    <property type="match status" value="1"/>
</dbReference>
<comment type="caution">
    <text evidence="8">The sequence shown here is derived from an EMBL/GenBank/DDBJ whole genome shotgun (WGS) entry which is preliminary data.</text>
</comment>
<feature type="transmembrane region" description="Helical" evidence="7">
    <location>
        <begin position="194"/>
        <end position="211"/>
    </location>
</feature>
<dbReference type="InterPro" id="IPR001640">
    <property type="entry name" value="Lgt"/>
</dbReference>
<comment type="similarity">
    <text evidence="1 7">Belongs to the Lgt family.</text>
</comment>
<dbReference type="PANTHER" id="PTHR30589">
    <property type="entry name" value="PROLIPOPROTEIN DIACYLGLYCERYL TRANSFERASE"/>
    <property type="match status" value="1"/>
</dbReference>
<dbReference type="PANTHER" id="PTHR30589:SF0">
    <property type="entry name" value="PHOSPHATIDYLGLYCEROL--PROLIPOPROTEIN DIACYLGLYCERYL TRANSFERASE"/>
    <property type="match status" value="1"/>
</dbReference>
<dbReference type="Proteomes" id="UP000758611">
    <property type="component" value="Unassembled WGS sequence"/>
</dbReference>
<evidence type="ECO:0000313" key="9">
    <source>
        <dbReference type="Proteomes" id="UP000758611"/>
    </source>
</evidence>
<organism evidence="8 9">
    <name type="scientific">Parvimonas micra</name>
    <dbReference type="NCBI Taxonomy" id="33033"/>
    <lineage>
        <taxon>Bacteria</taxon>
        <taxon>Bacillati</taxon>
        <taxon>Bacillota</taxon>
        <taxon>Tissierellia</taxon>
        <taxon>Tissierellales</taxon>
        <taxon>Peptoniphilaceae</taxon>
        <taxon>Parvimonas</taxon>
    </lineage>
</organism>
<accession>A0A930H5Q8</accession>
<dbReference type="Pfam" id="PF01790">
    <property type="entry name" value="LGT"/>
    <property type="match status" value="1"/>
</dbReference>
<dbReference type="EMBL" id="JABZRE010000040">
    <property type="protein sequence ID" value="MBF1307599.1"/>
    <property type="molecule type" value="Genomic_DNA"/>
</dbReference>
<name>A0A930H5Q8_9FIRM</name>
<feature type="transmembrane region" description="Helical" evidence="7">
    <location>
        <begin position="165"/>
        <end position="182"/>
    </location>
</feature>
<gene>
    <name evidence="7" type="primary">lgt</name>
    <name evidence="8" type="ORF">HXM94_07475</name>
</gene>
<feature type="transmembrane region" description="Helical" evidence="7">
    <location>
        <begin position="49"/>
        <end position="70"/>
    </location>
</feature>
<evidence type="ECO:0000256" key="7">
    <source>
        <dbReference type="HAMAP-Rule" id="MF_01147"/>
    </source>
</evidence>
<keyword evidence="2 7" id="KW-1003">Cell membrane</keyword>
<dbReference type="NCBIfam" id="TIGR00544">
    <property type="entry name" value="lgt"/>
    <property type="match status" value="1"/>
</dbReference>
<comment type="function">
    <text evidence="7">Catalyzes the transfer of the diacylglyceryl group from phosphatidylglycerol to the sulfhydryl group of the N-terminal cysteine of a prolipoprotein, the first step in the formation of mature lipoproteins.</text>
</comment>